<proteinExistence type="predicted"/>
<dbReference type="RefSeq" id="WP_171353179.1">
    <property type="nucleotide sequence ID" value="NZ_VTXP01000008.1"/>
</dbReference>
<protein>
    <submittedName>
        <fullName evidence="2">Helix-turn-helix transcriptional regulator</fullName>
    </submittedName>
</protein>
<evidence type="ECO:0000259" key="1">
    <source>
        <dbReference type="PROSITE" id="PS50943"/>
    </source>
</evidence>
<dbReference type="Gene3D" id="1.10.260.40">
    <property type="entry name" value="lambda repressor-like DNA-binding domains"/>
    <property type="match status" value="1"/>
</dbReference>
<comment type="caution">
    <text evidence="2">The sequence shown here is derived from an EMBL/GenBank/DDBJ whole genome shotgun (WGS) entry which is preliminary data.</text>
</comment>
<reference evidence="2 3" key="1">
    <citation type="submission" date="2019-09" db="EMBL/GenBank/DDBJ databases">
        <title>Draft genome sequencing and comparative genomics of hatchery-associated Vibrios.</title>
        <authorList>
            <person name="Kehlet-Delgado H."/>
            <person name="Mueller R.S."/>
        </authorList>
    </citation>
    <scope>NUCLEOTIDE SEQUENCE [LARGE SCALE GENOMIC DNA]</scope>
    <source>
        <strain evidence="2 3">09-121-3</strain>
    </source>
</reference>
<dbReference type="Proteomes" id="UP000576645">
    <property type="component" value="Unassembled WGS sequence"/>
</dbReference>
<dbReference type="EMBL" id="VTXP01000008">
    <property type="protein sequence ID" value="NOJ24272.1"/>
    <property type="molecule type" value="Genomic_DNA"/>
</dbReference>
<dbReference type="GO" id="GO:0003677">
    <property type="term" value="F:DNA binding"/>
    <property type="evidence" value="ECO:0007669"/>
    <property type="project" value="InterPro"/>
</dbReference>
<dbReference type="PROSITE" id="PS50943">
    <property type="entry name" value="HTH_CROC1"/>
    <property type="match status" value="1"/>
</dbReference>
<accession>A0AAP6ZSM4</accession>
<dbReference type="InterPro" id="IPR001387">
    <property type="entry name" value="Cro/C1-type_HTH"/>
</dbReference>
<evidence type="ECO:0000313" key="3">
    <source>
        <dbReference type="Proteomes" id="UP000576645"/>
    </source>
</evidence>
<dbReference type="AlphaFoldDB" id="A0AAP6ZSM4"/>
<gene>
    <name evidence="2" type="ORF">F0238_16180</name>
</gene>
<sequence>MNGFSNFICQYRENNEVSREEVVDIIKSKFHRISGIDSKSISMWERNTSCPSIKKMCQVISALEKNVSVIEILKTFTLPKNARLRNTLDRVVTRKVGSIPFKHKIGPAHWFNDEGQGGYLEAFIGIDPCHSSKKKKAFKIMRLSVNNMDAGIIIYSAVQDGIYIHYINYIDINALRHCLMKLCDLLEFSNCDYLMAHNLDQTMMDFMMLLRGTITQRKIVMDKFFVISRVALILNELDPSPQRKALS</sequence>
<organism evidence="2 3">
    <name type="scientific">Vibrio coralliilyticus</name>
    <dbReference type="NCBI Taxonomy" id="190893"/>
    <lineage>
        <taxon>Bacteria</taxon>
        <taxon>Pseudomonadati</taxon>
        <taxon>Pseudomonadota</taxon>
        <taxon>Gammaproteobacteria</taxon>
        <taxon>Vibrionales</taxon>
        <taxon>Vibrionaceae</taxon>
        <taxon>Vibrio</taxon>
    </lineage>
</organism>
<name>A0AAP6ZSM4_9VIBR</name>
<dbReference type="InterPro" id="IPR010982">
    <property type="entry name" value="Lambda_DNA-bd_dom_sf"/>
</dbReference>
<feature type="domain" description="HTH cro/C1-type" evidence="1">
    <location>
        <begin position="32"/>
        <end position="70"/>
    </location>
</feature>
<evidence type="ECO:0000313" key="2">
    <source>
        <dbReference type="EMBL" id="NOJ24272.1"/>
    </source>
</evidence>